<keyword evidence="8 9" id="KW-0804">Transcription</keyword>
<dbReference type="Gene3D" id="3.40.50.2300">
    <property type="match status" value="1"/>
</dbReference>
<evidence type="ECO:0000256" key="11">
    <source>
        <dbReference type="SAM" id="MobiDB-lite"/>
    </source>
</evidence>
<keyword evidence="2 9" id="KW-0963">Cytoplasm</keyword>
<dbReference type="InterPro" id="IPR051271">
    <property type="entry name" value="2C-system_Tx_regulators"/>
</dbReference>
<evidence type="ECO:0000256" key="7">
    <source>
        <dbReference type="ARBA" id="ARBA00023159"/>
    </source>
</evidence>
<gene>
    <name evidence="13" type="ORF">HGK34_06890</name>
</gene>
<dbReference type="PIRSF" id="PIRSF006171">
    <property type="entry name" value="RR_citrat_malat"/>
    <property type="match status" value="1"/>
</dbReference>
<accession>A0ABS1LID7</accession>
<dbReference type="Gene3D" id="1.10.10.10">
    <property type="entry name" value="Winged helix-like DNA-binding domain superfamily/Winged helix DNA-binding domain"/>
    <property type="match status" value="1"/>
</dbReference>
<keyword evidence="14" id="KW-1185">Reference proteome</keyword>
<sequence length="240" mass="26428">MIRVLVVEDDPRTAEAHGEYVRRVEGFELAGVVHTANDAVRALHDAQEAGRDVHLLLLDMNLPDRHGLVLCRRLRAAGLVVDVIAVTAARELDVVRGAVAVGVVQYLIKPFVFGLFAEKLGAYRTYFEQLRSPVSRLSQREVDTAFAALRTSNAAGLPKGLSQDTLDAVSDLLARRTDAMSASEVADELRLARITARRYLEFLADSGVVTRSPRYGTRGRPELEYARRRPDRPPGPTGSE</sequence>
<feature type="domain" description="Response regulatory" evidence="12">
    <location>
        <begin position="3"/>
        <end position="124"/>
    </location>
</feature>
<reference evidence="13 14" key="1">
    <citation type="journal article" date="2021" name="Arch. Microbiol.">
        <title>Myceligenerans indicum sp. nov., an actinobacterium isolated from mangrove sediment of Sundarbans, India.</title>
        <authorList>
            <person name="Asha K."/>
            <person name="Bhadury P."/>
        </authorList>
    </citation>
    <scope>NUCLEOTIDE SEQUENCE [LARGE SCALE GENOMIC DNA]</scope>
    <source>
        <strain evidence="13 14">I2</strain>
    </source>
</reference>
<evidence type="ECO:0000256" key="2">
    <source>
        <dbReference type="ARBA" id="ARBA00022490"/>
    </source>
</evidence>
<dbReference type="InterPro" id="IPR001789">
    <property type="entry name" value="Sig_transdc_resp-reg_receiver"/>
</dbReference>
<dbReference type="EMBL" id="JABBYC010000007">
    <property type="protein sequence ID" value="MBL0886004.1"/>
    <property type="molecule type" value="Genomic_DNA"/>
</dbReference>
<dbReference type="Proteomes" id="UP000675409">
    <property type="component" value="Unassembled WGS sequence"/>
</dbReference>
<protein>
    <recommendedName>
        <fullName evidence="9">Transcriptional regulatory protein</fullName>
    </recommendedName>
</protein>
<keyword evidence="4 9" id="KW-0902">Two-component regulatory system</keyword>
<dbReference type="InterPro" id="IPR036390">
    <property type="entry name" value="WH_DNA-bd_sf"/>
</dbReference>
<evidence type="ECO:0000313" key="14">
    <source>
        <dbReference type="Proteomes" id="UP000675409"/>
    </source>
</evidence>
<proteinExistence type="predicted"/>
<name>A0ABS1LID7_9MICO</name>
<dbReference type="SUPFAM" id="SSF46785">
    <property type="entry name" value="Winged helix' DNA-binding domain"/>
    <property type="match status" value="1"/>
</dbReference>
<dbReference type="SMART" id="SM00448">
    <property type="entry name" value="REC"/>
    <property type="match status" value="1"/>
</dbReference>
<evidence type="ECO:0000256" key="10">
    <source>
        <dbReference type="PROSITE-ProRule" id="PRU00169"/>
    </source>
</evidence>
<evidence type="ECO:0000256" key="1">
    <source>
        <dbReference type="ARBA" id="ARBA00004496"/>
    </source>
</evidence>
<evidence type="ECO:0000256" key="8">
    <source>
        <dbReference type="ARBA" id="ARBA00023163"/>
    </source>
</evidence>
<feature type="compositionally biased region" description="Basic and acidic residues" evidence="11">
    <location>
        <begin position="219"/>
        <end position="232"/>
    </location>
</feature>
<dbReference type="Pfam" id="PF00072">
    <property type="entry name" value="Response_reg"/>
    <property type="match status" value="1"/>
</dbReference>
<keyword evidence="7 9" id="KW-0010">Activator</keyword>
<keyword evidence="3 10" id="KW-0597">Phosphoprotein</keyword>
<evidence type="ECO:0000256" key="5">
    <source>
        <dbReference type="ARBA" id="ARBA00023015"/>
    </source>
</evidence>
<dbReference type="PROSITE" id="PS50110">
    <property type="entry name" value="RESPONSE_REGULATORY"/>
    <property type="match status" value="1"/>
</dbReference>
<keyword evidence="6 9" id="KW-0238">DNA-binding</keyword>
<feature type="modified residue" description="4-aspartylphosphate" evidence="10">
    <location>
        <position position="59"/>
    </location>
</feature>
<evidence type="ECO:0000256" key="4">
    <source>
        <dbReference type="ARBA" id="ARBA00023012"/>
    </source>
</evidence>
<dbReference type="InterPro" id="IPR036388">
    <property type="entry name" value="WH-like_DNA-bd_sf"/>
</dbReference>
<evidence type="ECO:0000256" key="3">
    <source>
        <dbReference type="ARBA" id="ARBA00022553"/>
    </source>
</evidence>
<dbReference type="InterPro" id="IPR024187">
    <property type="entry name" value="Sig_transdc_resp-reg_cit/mal"/>
</dbReference>
<evidence type="ECO:0000259" key="12">
    <source>
        <dbReference type="PROSITE" id="PS50110"/>
    </source>
</evidence>
<dbReference type="PANTHER" id="PTHR45526">
    <property type="entry name" value="TRANSCRIPTIONAL REGULATORY PROTEIN DPIA"/>
    <property type="match status" value="1"/>
</dbReference>
<dbReference type="InterPro" id="IPR011006">
    <property type="entry name" value="CheY-like_superfamily"/>
</dbReference>
<comment type="subcellular location">
    <subcellularLocation>
        <location evidence="1 9">Cytoplasm</location>
    </subcellularLocation>
</comment>
<organism evidence="13 14">
    <name type="scientific">Myceligenerans indicum</name>
    <dbReference type="NCBI Taxonomy" id="2593663"/>
    <lineage>
        <taxon>Bacteria</taxon>
        <taxon>Bacillati</taxon>
        <taxon>Actinomycetota</taxon>
        <taxon>Actinomycetes</taxon>
        <taxon>Micrococcales</taxon>
        <taxon>Promicromonosporaceae</taxon>
        <taxon>Myceligenerans</taxon>
    </lineage>
</organism>
<evidence type="ECO:0000313" key="13">
    <source>
        <dbReference type="EMBL" id="MBL0886004.1"/>
    </source>
</evidence>
<keyword evidence="5 9" id="KW-0805">Transcription regulation</keyword>
<evidence type="ECO:0000256" key="6">
    <source>
        <dbReference type="ARBA" id="ARBA00023125"/>
    </source>
</evidence>
<feature type="region of interest" description="Disordered" evidence="11">
    <location>
        <begin position="211"/>
        <end position="240"/>
    </location>
</feature>
<dbReference type="RefSeq" id="WP_201845845.1">
    <property type="nucleotide sequence ID" value="NZ_JABBYC010000007.1"/>
</dbReference>
<evidence type="ECO:0000256" key="9">
    <source>
        <dbReference type="PIRNR" id="PIRNR006171"/>
    </source>
</evidence>
<dbReference type="SUPFAM" id="SSF52172">
    <property type="entry name" value="CheY-like"/>
    <property type="match status" value="1"/>
</dbReference>
<dbReference type="PANTHER" id="PTHR45526:SF1">
    <property type="entry name" value="TRANSCRIPTIONAL REGULATORY PROTEIN DCUR-RELATED"/>
    <property type="match status" value="1"/>
</dbReference>
<comment type="caution">
    <text evidence="13">The sequence shown here is derived from an EMBL/GenBank/DDBJ whole genome shotgun (WGS) entry which is preliminary data.</text>
</comment>